<evidence type="ECO:0000313" key="1">
    <source>
        <dbReference type="EMBL" id="KAG8013174.1"/>
    </source>
</evidence>
<dbReference type="Proteomes" id="UP000805704">
    <property type="component" value="Chromosome 11"/>
</dbReference>
<name>A0ACB7FG57_NIBAL</name>
<proteinExistence type="predicted"/>
<gene>
    <name evidence="1" type="primary">AKAP12</name>
    <name evidence="1" type="ORF">GBF38_021417</name>
</gene>
<dbReference type="EMBL" id="CM024799">
    <property type="protein sequence ID" value="KAG8013174.1"/>
    <property type="molecule type" value="Genomic_DNA"/>
</dbReference>
<protein>
    <submittedName>
        <fullName evidence="1">A-kinase anchor protein 12</fullName>
    </submittedName>
</protein>
<sequence length="379" mass="41417">KKLVTPKRKSKDEDESKDNIQSDSEVTQDESSFSIKKLLPGRKKRKSAEKQDQVSSDEADKDVVSVDEDSETPAVVPLSEFDTADAEVHVQTEADIESHIPEEENHELQKDLLDQVAEPVLPSDNLQMDSEKIQDNDDALEKQASTVPAAEEEPDDLTESISKHQQLSDIPEEGIISDTMVTPASVNEEAARDDTIAEDLIEITSEAITAPEPASDITLPDETEMISAVSQLSSESSKTSGNTTPVPAEYDVMETDTLLHQVVETISITPQSVPVFSDELSSERIAESISEVNDSVSTEVVSEVPTEEFDTAEIAVDEVYEVTYSEESIQELERTDESQHLVEGLSEAVTTDIPEVEETVPGTGSVVEAHHAETEPPKT</sequence>
<accession>A0ACB7FG57</accession>
<comment type="caution">
    <text evidence="1">The sequence shown here is derived from an EMBL/GenBank/DDBJ whole genome shotgun (WGS) entry which is preliminary data.</text>
</comment>
<feature type="non-terminal residue" evidence="1">
    <location>
        <position position="1"/>
    </location>
</feature>
<evidence type="ECO:0000313" key="2">
    <source>
        <dbReference type="Proteomes" id="UP000805704"/>
    </source>
</evidence>
<organism evidence="1 2">
    <name type="scientific">Nibea albiflora</name>
    <name type="common">Yellow drum</name>
    <name type="synonym">Corvina albiflora</name>
    <dbReference type="NCBI Taxonomy" id="240163"/>
    <lineage>
        <taxon>Eukaryota</taxon>
        <taxon>Metazoa</taxon>
        <taxon>Chordata</taxon>
        <taxon>Craniata</taxon>
        <taxon>Vertebrata</taxon>
        <taxon>Euteleostomi</taxon>
        <taxon>Actinopterygii</taxon>
        <taxon>Neopterygii</taxon>
        <taxon>Teleostei</taxon>
        <taxon>Neoteleostei</taxon>
        <taxon>Acanthomorphata</taxon>
        <taxon>Eupercaria</taxon>
        <taxon>Sciaenidae</taxon>
        <taxon>Nibea</taxon>
    </lineage>
</organism>
<feature type="non-terminal residue" evidence="1">
    <location>
        <position position="379"/>
    </location>
</feature>
<keyword evidence="2" id="KW-1185">Reference proteome</keyword>
<reference evidence="1" key="1">
    <citation type="submission" date="2020-04" db="EMBL/GenBank/DDBJ databases">
        <title>A chromosome-scale assembly and high-density genetic map of the yellow drum (Nibea albiflora) genome.</title>
        <authorList>
            <person name="Xu D."/>
            <person name="Zhang W."/>
            <person name="Chen R."/>
            <person name="Tan P."/>
            <person name="Wang L."/>
            <person name="Song H."/>
            <person name="Tian L."/>
            <person name="Zhu Q."/>
            <person name="Wang B."/>
        </authorList>
    </citation>
    <scope>NUCLEOTIDE SEQUENCE</scope>
    <source>
        <strain evidence="1">ZJHYS-2018</strain>
    </source>
</reference>